<evidence type="ECO:0000256" key="3">
    <source>
        <dbReference type="SAM" id="Phobius"/>
    </source>
</evidence>
<evidence type="ECO:0000256" key="2">
    <source>
        <dbReference type="SAM" id="MobiDB-lite"/>
    </source>
</evidence>
<gene>
    <name evidence="5" type="ORF">F4Y08_16540</name>
</gene>
<comment type="similarity">
    <text evidence="1">Belongs to the LytR/CpsA/Psr (LCP) family.</text>
</comment>
<evidence type="ECO:0000313" key="5">
    <source>
        <dbReference type="EMBL" id="MYD91910.1"/>
    </source>
</evidence>
<sequence length="390" mass="42402">MDMSTDAVTGPPARLSQPRRLVWSGTIAALGAVLAVCVYIVSRLVFNMAYEEAVNTTTVTIHIPQPPNGTPAEIAPATAPAADNPPQPEVPALPQLPDREPVFSTVQRVDRLNILLFGFDTRVQDPSAPRTDTLMLLSWNQETNALDILSIPRDLWVPVPGFPPTKVNLVYSLGETVPSTGGGERLLADTLSAFLNQPIDHYAWVNFDGFVRIIDLLGGIDIYVPWAIYDEKYPTPDYGVETFELPAGFQHLDGITTLKYARTRTQDGDYGRIGRQQAVISAVLRQVSDPNNAAGLLAAAPNIIRTLRGNFGTDMNVARMLQLAQMGAANTPQMGRRLILDRNHGEEAISEEGMWVLIPDRTAIRAALSDFFGVFVKPLHAPSVAADAGS</sequence>
<evidence type="ECO:0000259" key="4">
    <source>
        <dbReference type="Pfam" id="PF03816"/>
    </source>
</evidence>
<dbReference type="NCBIfam" id="TIGR00350">
    <property type="entry name" value="lytR_cpsA_psr"/>
    <property type="match status" value="1"/>
</dbReference>
<dbReference type="EMBL" id="VXPY01000121">
    <property type="protein sequence ID" value="MYD91910.1"/>
    <property type="molecule type" value="Genomic_DNA"/>
</dbReference>
<protein>
    <submittedName>
        <fullName evidence="5">LytR family transcriptional regulator</fullName>
    </submittedName>
</protein>
<keyword evidence="3" id="KW-0812">Transmembrane</keyword>
<accession>A0A6B1DVM9</accession>
<dbReference type="PANTHER" id="PTHR33392:SF6">
    <property type="entry name" value="POLYISOPRENYL-TEICHOIC ACID--PEPTIDOGLYCAN TEICHOIC ACID TRANSFERASE TAGU"/>
    <property type="match status" value="1"/>
</dbReference>
<comment type="caution">
    <text evidence="5">The sequence shown here is derived from an EMBL/GenBank/DDBJ whole genome shotgun (WGS) entry which is preliminary data.</text>
</comment>
<reference evidence="5" key="1">
    <citation type="submission" date="2019-09" db="EMBL/GenBank/DDBJ databases">
        <title>Characterisation of the sponge microbiome using genome-centric metagenomics.</title>
        <authorList>
            <person name="Engelberts J.P."/>
            <person name="Robbins S.J."/>
            <person name="De Goeij J.M."/>
            <person name="Aranda M."/>
            <person name="Bell S.C."/>
            <person name="Webster N.S."/>
        </authorList>
    </citation>
    <scope>NUCLEOTIDE SEQUENCE</scope>
    <source>
        <strain evidence="5">SB0662_bin_9</strain>
    </source>
</reference>
<feature type="domain" description="Cell envelope-related transcriptional attenuator" evidence="4">
    <location>
        <begin position="130"/>
        <end position="288"/>
    </location>
</feature>
<dbReference type="InterPro" id="IPR004474">
    <property type="entry name" value="LytR_CpsA_psr"/>
</dbReference>
<dbReference type="InterPro" id="IPR050922">
    <property type="entry name" value="LytR/CpsA/Psr_CW_biosynth"/>
</dbReference>
<feature type="transmembrane region" description="Helical" evidence="3">
    <location>
        <begin position="21"/>
        <end position="41"/>
    </location>
</feature>
<feature type="compositionally biased region" description="Low complexity" evidence="2">
    <location>
        <begin position="71"/>
        <end position="82"/>
    </location>
</feature>
<keyword evidence="3" id="KW-1133">Transmembrane helix</keyword>
<organism evidence="5">
    <name type="scientific">Caldilineaceae bacterium SB0662_bin_9</name>
    <dbReference type="NCBI Taxonomy" id="2605258"/>
    <lineage>
        <taxon>Bacteria</taxon>
        <taxon>Bacillati</taxon>
        <taxon>Chloroflexota</taxon>
        <taxon>Caldilineae</taxon>
        <taxon>Caldilineales</taxon>
        <taxon>Caldilineaceae</taxon>
    </lineage>
</organism>
<feature type="region of interest" description="Disordered" evidence="2">
    <location>
        <begin position="66"/>
        <end position="88"/>
    </location>
</feature>
<dbReference type="AlphaFoldDB" id="A0A6B1DVM9"/>
<dbReference type="Pfam" id="PF03816">
    <property type="entry name" value="LytR_cpsA_psr"/>
    <property type="match status" value="1"/>
</dbReference>
<keyword evidence="3" id="KW-0472">Membrane</keyword>
<evidence type="ECO:0000256" key="1">
    <source>
        <dbReference type="ARBA" id="ARBA00006068"/>
    </source>
</evidence>
<dbReference type="Gene3D" id="3.40.630.190">
    <property type="entry name" value="LCP protein"/>
    <property type="match status" value="1"/>
</dbReference>
<dbReference type="PANTHER" id="PTHR33392">
    <property type="entry name" value="POLYISOPRENYL-TEICHOIC ACID--PEPTIDOGLYCAN TEICHOIC ACID TRANSFERASE TAGU"/>
    <property type="match status" value="1"/>
</dbReference>
<name>A0A6B1DVM9_9CHLR</name>
<proteinExistence type="inferred from homology"/>